<dbReference type="EC" id="2.7.8.26" evidence="5 19"/>
<evidence type="ECO:0000256" key="2">
    <source>
        <dbReference type="ARBA" id="ARBA00004651"/>
    </source>
</evidence>
<evidence type="ECO:0000313" key="21">
    <source>
        <dbReference type="Proteomes" id="UP000199228"/>
    </source>
</evidence>
<comment type="function">
    <text evidence="14 19">Joins adenosylcobinamide-GDP and alpha-ribazole to generate adenosylcobalamin (Ado-cobalamin). Also synthesizes adenosylcobalamin 5'-phosphate from adenosylcobinamide-GDP and alpha-ribazole 5'-phosphate.</text>
</comment>
<dbReference type="PANTHER" id="PTHR34148">
    <property type="entry name" value="ADENOSYLCOBINAMIDE-GDP RIBAZOLETRANSFERASE"/>
    <property type="match status" value="1"/>
</dbReference>
<protein>
    <recommendedName>
        <fullName evidence="6 19">Adenosylcobinamide-GDP ribazoletransferase</fullName>
        <ecNumber evidence="5 19">2.7.8.26</ecNumber>
    </recommendedName>
    <alternativeName>
        <fullName evidence="16 19">Cobalamin synthase</fullName>
    </alternativeName>
    <alternativeName>
        <fullName evidence="15 19">Cobalamin-5'-phosphate synthase</fullName>
    </alternativeName>
</protein>
<evidence type="ECO:0000256" key="3">
    <source>
        <dbReference type="ARBA" id="ARBA00004663"/>
    </source>
</evidence>
<comment type="catalytic activity">
    <reaction evidence="18 19">
        <text>alpha-ribazole 5'-phosphate + adenosylcob(III)inamide-GDP = adenosylcob(III)alamin 5'-phosphate + GMP + H(+)</text>
        <dbReference type="Rhea" id="RHEA:23560"/>
        <dbReference type="ChEBI" id="CHEBI:15378"/>
        <dbReference type="ChEBI" id="CHEBI:57918"/>
        <dbReference type="ChEBI" id="CHEBI:58115"/>
        <dbReference type="ChEBI" id="CHEBI:60487"/>
        <dbReference type="ChEBI" id="CHEBI:60493"/>
        <dbReference type="EC" id="2.7.8.26"/>
    </reaction>
</comment>
<dbReference type="Proteomes" id="UP000199228">
    <property type="component" value="Unassembled WGS sequence"/>
</dbReference>
<dbReference type="UniPathway" id="UPA00148">
    <property type="reaction ID" value="UER00238"/>
</dbReference>
<comment type="pathway">
    <text evidence="3 19">Cofactor biosynthesis; adenosylcobalamin biosynthesis; adenosylcobalamin from cob(II)yrinate a,c-diamide: step 7/7.</text>
</comment>
<feature type="transmembrane region" description="Helical" evidence="19">
    <location>
        <begin position="109"/>
        <end position="129"/>
    </location>
</feature>
<dbReference type="InterPro" id="IPR003805">
    <property type="entry name" value="CobS"/>
</dbReference>
<dbReference type="GO" id="GO:0009236">
    <property type="term" value="P:cobalamin biosynthetic process"/>
    <property type="evidence" value="ECO:0007669"/>
    <property type="project" value="UniProtKB-UniRule"/>
</dbReference>
<dbReference type="AlphaFoldDB" id="A0A1G6BI39"/>
<comment type="similarity">
    <text evidence="4 19">Belongs to the CobS family.</text>
</comment>
<evidence type="ECO:0000313" key="20">
    <source>
        <dbReference type="EMBL" id="SDB20254.1"/>
    </source>
</evidence>
<dbReference type="STRING" id="1732.SAMN02910417_01542"/>
<evidence type="ECO:0000256" key="16">
    <source>
        <dbReference type="ARBA" id="ARBA00032853"/>
    </source>
</evidence>
<dbReference type="EMBL" id="FMXR01000010">
    <property type="protein sequence ID" value="SDB20254.1"/>
    <property type="molecule type" value="Genomic_DNA"/>
</dbReference>
<feature type="transmembrane region" description="Helical" evidence="19">
    <location>
        <begin position="135"/>
        <end position="157"/>
    </location>
</feature>
<evidence type="ECO:0000256" key="7">
    <source>
        <dbReference type="ARBA" id="ARBA00022475"/>
    </source>
</evidence>
<evidence type="ECO:0000256" key="14">
    <source>
        <dbReference type="ARBA" id="ARBA00025228"/>
    </source>
</evidence>
<dbReference type="Pfam" id="PF02654">
    <property type="entry name" value="CobS"/>
    <property type="match status" value="1"/>
</dbReference>
<evidence type="ECO:0000256" key="19">
    <source>
        <dbReference type="HAMAP-Rule" id="MF_00719"/>
    </source>
</evidence>
<sequence>MNVFKSMIIALSMYSKIPVPKMEWTEENMRYTMCFFPLVGAVIGLLEWIWFDISFMLEAGDILRSVGLVLIPVLITGGIHLDGLLDTADAISSYQTQEKRLEIMKDTHAGAFAIIVCCVYFLAYFGVLTQVNVQAIYVLGLGFILSRALSGFGVASFPLAKGSGLVYLFADRLAKKKVKIVLVIESLLLCVGMVEMDLALGMTAAIVAALFLGIYRIMTQKIFGGITGDTQGFFLQLCELFMAVAVTIVQLVVY</sequence>
<dbReference type="GO" id="GO:0008818">
    <property type="term" value="F:cobalamin 5'-phosphate synthase activity"/>
    <property type="evidence" value="ECO:0007669"/>
    <property type="project" value="UniProtKB-UniRule"/>
</dbReference>
<keyword evidence="9 19" id="KW-0808">Transferase</keyword>
<comment type="subcellular location">
    <subcellularLocation>
        <location evidence="2 19">Cell membrane</location>
        <topology evidence="2 19">Multi-pass membrane protein</topology>
    </subcellularLocation>
</comment>
<evidence type="ECO:0000256" key="4">
    <source>
        <dbReference type="ARBA" id="ARBA00010561"/>
    </source>
</evidence>
<feature type="transmembrane region" description="Helical" evidence="19">
    <location>
        <begin position="230"/>
        <end position="253"/>
    </location>
</feature>
<evidence type="ECO:0000256" key="8">
    <source>
        <dbReference type="ARBA" id="ARBA00022573"/>
    </source>
</evidence>
<evidence type="ECO:0000256" key="13">
    <source>
        <dbReference type="ARBA" id="ARBA00023136"/>
    </source>
</evidence>
<feature type="transmembrane region" description="Helical" evidence="19">
    <location>
        <begin position="31"/>
        <end position="50"/>
    </location>
</feature>
<evidence type="ECO:0000256" key="6">
    <source>
        <dbReference type="ARBA" id="ARBA00015850"/>
    </source>
</evidence>
<accession>A0A1G6BI39</accession>
<proteinExistence type="inferred from homology"/>
<keyword evidence="13 19" id="KW-0472">Membrane</keyword>
<keyword evidence="10 19" id="KW-0812">Transmembrane</keyword>
<dbReference type="HAMAP" id="MF_00719">
    <property type="entry name" value="CobS"/>
    <property type="match status" value="1"/>
</dbReference>
<dbReference type="PANTHER" id="PTHR34148:SF1">
    <property type="entry name" value="ADENOSYLCOBINAMIDE-GDP RIBAZOLETRANSFERASE"/>
    <property type="match status" value="1"/>
</dbReference>
<keyword evidence="7 19" id="KW-1003">Cell membrane</keyword>
<evidence type="ECO:0000256" key="12">
    <source>
        <dbReference type="ARBA" id="ARBA00022989"/>
    </source>
</evidence>
<keyword evidence="12 19" id="KW-1133">Transmembrane helix</keyword>
<evidence type="ECO:0000256" key="17">
    <source>
        <dbReference type="ARBA" id="ARBA00048623"/>
    </source>
</evidence>
<organism evidence="20 21">
    <name type="scientific">Eubacterium oxidoreducens</name>
    <dbReference type="NCBI Taxonomy" id="1732"/>
    <lineage>
        <taxon>Bacteria</taxon>
        <taxon>Bacillati</taxon>
        <taxon>Bacillota</taxon>
        <taxon>Clostridia</taxon>
        <taxon>Eubacteriales</taxon>
        <taxon>Eubacteriaceae</taxon>
        <taxon>Eubacterium</taxon>
    </lineage>
</organism>
<dbReference type="OrthoDB" id="9794626at2"/>
<reference evidence="20 21" key="1">
    <citation type="submission" date="2016-10" db="EMBL/GenBank/DDBJ databases">
        <authorList>
            <person name="de Groot N.N."/>
        </authorList>
    </citation>
    <scope>NUCLEOTIDE SEQUENCE [LARGE SCALE GENOMIC DNA]</scope>
    <source>
        <strain evidence="20 21">DSM 3217</strain>
    </source>
</reference>
<comment type="catalytic activity">
    <reaction evidence="17 19">
        <text>alpha-ribazole + adenosylcob(III)inamide-GDP = adenosylcob(III)alamin + GMP + H(+)</text>
        <dbReference type="Rhea" id="RHEA:16049"/>
        <dbReference type="ChEBI" id="CHEBI:10329"/>
        <dbReference type="ChEBI" id="CHEBI:15378"/>
        <dbReference type="ChEBI" id="CHEBI:18408"/>
        <dbReference type="ChEBI" id="CHEBI:58115"/>
        <dbReference type="ChEBI" id="CHEBI:60487"/>
        <dbReference type="EC" id="2.7.8.26"/>
    </reaction>
</comment>
<feature type="transmembrane region" description="Helical" evidence="19">
    <location>
        <begin position="200"/>
        <end position="218"/>
    </location>
</feature>
<feature type="transmembrane region" description="Helical" evidence="19">
    <location>
        <begin position="62"/>
        <end position="85"/>
    </location>
</feature>
<comment type="cofactor">
    <cofactor evidence="1 19">
        <name>Mg(2+)</name>
        <dbReference type="ChEBI" id="CHEBI:18420"/>
    </cofactor>
</comment>
<evidence type="ECO:0000256" key="5">
    <source>
        <dbReference type="ARBA" id="ARBA00013200"/>
    </source>
</evidence>
<keyword evidence="8 19" id="KW-0169">Cobalamin biosynthesis</keyword>
<evidence type="ECO:0000256" key="9">
    <source>
        <dbReference type="ARBA" id="ARBA00022679"/>
    </source>
</evidence>
<evidence type="ECO:0000256" key="15">
    <source>
        <dbReference type="ARBA" id="ARBA00032605"/>
    </source>
</evidence>
<evidence type="ECO:0000256" key="10">
    <source>
        <dbReference type="ARBA" id="ARBA00022692"/>
    </source>
</evidence>
<evidence type="ECO:0000256" key="1">
    <source>
        <dbReference type="ARBA" id="ARBA00001946"/>
    </source>
</evidence>
<gene>
    <name evidence="19" type="primary">cobS</name>
    <name evidence="20" type="ORF">SAMN02910417_01542</name>
</gene>
<name>A0A1G6BI39_EUBOX</name>
<dbReference type="GO" id="GO:0005886">
    <property type="term" value="C:plasma membrane"/>
    <property type="evidence" value="ECO:0007669"/>
    <property type="project" value="UniProtKB-SubCell"/>
</dbReference>
<keyword evidence="21" id="KW-1185">Reference proteome</keyword>
<dbReference type="GO" id="GO:0051073">
    <property type="term" value="F:adenosylcobinamide-GDP ribazoletransferase activity"/>
    <property type="evidence" value="ECO:0007669"/>
    <property type="project" value="UniProtKB-UniRule"/>
</dbReference>
<evidence type="ECO:0000256" key="11">
    <source>
        <dbReference type="ARBA" id="ARBA00022842"/>
    </source>
</evidence>
<evidence type="ECO:0000256" key="18">
    <source>
        <dbReference type="ARBA" id="ARBA00049504"/>
    </source>
</evidence>
<keyword evidence="11 19" id="KW-0460">Magnesium</keyword>